<feature type="compositionally biased region" description="Basic and acidic residues" evidence="1">
    <location>
        <begin position="340"/>
        <end position="355"/>
    </location>
</feature>
<evidence type="ECO:0000313" key="2">
    <source>
        <dbReference type="EMBL" id="OIT29923.1"/>
    </source>
</evidence>
<feature type="region of interest" description="Disordered" evidence="1">
    <location>
        <begin position="328"/>
        <end position="355"/>
    </location>
</feature>
<sequence>METRSDFNLCCYKVMEVELKHMAETVQANHDEMFQKVELILSFGGQGYSDHKFNVKIRRESKKYWTVEAKDSDNATKHIRVKVNEVNNLTVGECIIVNFDDYNAAYGEAHGLLAGYCGTLAIDCNLFPISFEKWSGPSGMPKKYMEDCYETILKPRFDFRELCRRNKENQKKQKMPHTGGSKAIPRRRHELEQIELNMTQCDTNECEVSPNDIIGKMLGAEHSGRVRCMGVGAAPSNTFRNTKGRVSDPSASSSSYSASSGTYNHLQQKLMRVESQLEGTLNALKVYVMSKEGSVPEEFAGLFALQPSPDDAENERTYQRMHRAADVGISQPLDSNEISNEGHREDSGDFHDFLKDGSETLRKNRCLP</sequence>
<feature type="compositionally biased region" description="Low complexity" evidence="1">
    <location>
        <begin position="250"/>
        <end position="260"/>
    </location>
</feature>
<protein>
    <submittedName>
        <fullName evidence="2">Uncharacterized protein</fullName>
    </submittedName>
</protein>
<organism evidence="2 3">
    <name type="scientific">Nicotiana attenuata</name>
    <name type="common">Coyote tobacco</name>
    <dbReference type="NCBI Taxonomy" id="49451"/>
    <lineage>
        <taxon>Eukaryota</taxon>
        <taxon>Viridiplantae</taxon>
        <taxon>Streptophyta</taxon>
        <taxon>Embryophyta</taxon>
        <taxon>Tracheophyta</taxon>
        <taxon>Spermatophyta</taxon>
        <taxon>Magnoliopsida</taxon>
        <taxon>eudicotyledons</taxon>
        <taxon>Gunneridae</taxon>
        <taxon>Pentapetalae</taxon>
        <taxon>asterids</taxon>
        <taxon>lamiids</taxon>
        <taxon>Solanales</taxon>
        <taxon>Solanaceae</taxon>
        <taxon>Nicotianoideae</taxon>
        <taxon>Nicotianeae</taxon>
        <taxon>Nicotiana</taxon>
    </lineage>
</organism>
<dbReference type="STRING" id="49451.A0A314KKW0"/>
<keyword evidence="3" id="KW-1185">Reference proteome</keyword>
<dbReference type="AlphaFoldDB" id="A0A314KKW0"/>
<dbReference type="Gramene" id="OIT29923">
    <property type="protein sequence ID" value="OIT29923"/>
    <property type="gene ID" value="A4A49_24812"/>
</dbReference>
<comment type="caution">
    <text evidence="2">The sequence shown here is derived from an EMBL/GenBank/DDBJ whole genome shotgun (WGS) entry which is preliminary data.</text>
</comment>
<gene>
    <name evidence="2" type="ORF">A4A49_24812</name>
</gene>
<evidence type="ECO:0000256" key="1">
    <source>
        <dbReference type="SAM" id="MobiDB-lite"/>
    </source>
</evidence>
<accession>A0A314KKW0</accession>
<proteinExistence type="predicted"/>
<dbReference type="Proteomes" id="UP000187609">
    <property type="component" value="Unassembled WGS sequence"/>
</dbReference>
<feature type="region of interest" description="Disordered" evidence="1">
    <location>
        <begin position="239"/>
        <end position="260"/>
    </location>
</feature>
<name>A0A314KKW0_NICAT</name>
<dbReference type="EMBL" id="MJEQ01001648">
    <property type="protein sequence ID" value="OIT29923.1"/>
    <property type="molecule type" value="Genomic_DNA"/>
</dbReference>
<reference evidence="2" key="1">
    <citation type="submission" date="2016-11" db="EMBL/GenBank/DDBJ databases">
        <title>The genome of Nicotiana attenuata.</title>
        <authorList>
            <person name="Xu S."/>
            <person name="Brockmoeller T."/>
            <person name="Gaquerel E."/>
            <person name="Navarro A."/>
            <person name="Kuhl H."/>
            <person name="Gase K."/>
            <person name="Ling Z."/>
            <person name="Zhou W."/>
            <person name="Kreitzer C."/>
            <person name="Stanke M."/>
            <person name="Tang H."/>
            <person name="Lyons E."/>
            <person name="Pandey P."/>
            <person name="Pandey S.P."/>
            <person name="Timmermann B."/>
            <person name="Baldwin I.T."/>
        </authorList>
    </citation>
    <scope>NUCLEOTIDE SEQUENCE [LARGE SCALE GENOMIC DNA]</scope>
    <source>
        <strain evidence="2">UT</strain>
    </source>
</reference>
<evidence type="ECO:0000313" key="3">
    <source>
        <dbReference type="Proteomes" id="UP000187609"/>
    </source>
</evidence>